<evidence type="ECO:0000313" key="1">
    <source>
        <dbReference type="EMBL" id="SCU78929.1"/>
    </source>
</evidence>
<gene>
    <name evidence="1" type="ORF">CNECB9_3850009</name>
</gene>
<sequence>MVTQADQQMEKNDENK</sequence>
<dbReference type="AlphaFoldDB" id="A0A1K0IJY8"/>
<name>A0A1K0IJY8_CUPNE</name>
<protein>
    <submittedName>
        <fullName evidence="1">Uncharacterized protein</fullName>
    </submittedName>
</protein>
<dbReference type="EMBL" id="FMSH01000318">
    <property type="protein sequence ID" value="SCU78929.1"/>
    <property type="molecule type" value="Genomic_DNA"/>
</dbReference>
<organism evidence="1">
    <name type="scientific">Cupriavidus necator</name>
    <name type="common">Alcaligenes eutrophus</name>
    <name type="synonym">Ralstonia eutropha</name>
    <dbReference type="NCBI Taxonomy" id="106590"/>
    <lineage>
        <taxon>Bacteria</taxon>
        <taxon>Pseudomonadati</taxon>
        <taxon>Pseudomonadota</taxon>
        <taxon>Betaproteobacteria</taxon>
        <taxon>Burkholderiales</taxon>
        <taxon>Burkholderiaceae</taxon>
        <taxon>Cupriavidus</taxon>
    </lineage>
</organism>
<proteinExistence type="predicted"/>
<reference evidence="1" key="1">
    <citation type="submission" date="2016-09" db="EMBL/GenBank/DDBJ databases">
        <authorList>
            <person name="Capua I."/>
            <person name="De Benedictis P."/>
            <person name="Joannis T."/>
            <person name="Lombin L.H."/>
            <person name="Cattoli G."/>
        </authorList>
    </citation>
    <scope>NUCLEOTIDE SEQUENCE</scope>
    <source>
        <strain evidence="1">B9</strain>
    </source>
</reference>
<accession>A0A1K0IJY8</accession>